<dbReference type="RefSeq" id="WP_216632488.1">
    <property type="nucleotide sequence ID" value="NZ_JAHLQN010000001.1"/>
</dbReference>
<dbReference type="InterPro" id="IPR008323">
    <property type="entry name" value="UCP033563"/>
</dbReference>
<evidence type="ECO:0000313" key="1">
    <source>
        <dbReference type="EMBL" id="MBU5627090.1"/>
    </source>
</evidence>
<accession>A0ABS6F9X2</accession>
<dbReference type="PANTHER" id="PTHR36454:SF1">
    <property type="entry name" value="DUF1015 DOMAIN-CONTAINING PROTEIN"/>
    <property type="match status" value="1"/>
</dbReference>
<comment type="caution">
    <text evidence="1">The sequence shown here is derived from an EMBL/GenBank/DDBJ whole genome shotgun (WGS) entry which is preliminary data.</text>
</comment>
<protein>
    <submittedName>
        <fullName evidence="1">DUF1015 domain-containing protein</fullName>
    </submittedName>
</protein>
<reference evidence="1 2" key="1">
    <citation type="submission" date="2021-06" db="EMBL/GenBank/DDBJ databases">
        <authorList>
            <person name="Sun Q."/>
            <person name="Li D."/>
        </authorList>
    </citation>
    <scope>NUCLEOTIDE SEQUENCE [LARGE SCALE GENOMIC DNA]</scope>
    <source>
        <strain evidence="1 2">MSJ-2</strain>
    </source>
</reference>
<proteinExistence type="predicted"/>
<dbReference type="Pfam" id="PF06245">
    <property type="entry name" value="DUF1015"/>
    <property type="match status" value="1"/>
</dbReference>
<organism evidence="1 2">
    <name type="scientific">Dysosmobacter acutus</name>
    <dbReference type="NCBI Taxonomy" id="2841504"/>
    <lineage>
        <taxon>Bacteria</taxon>
        <taxon>Bacillati</taxon>
        <taxon>Bacillota</taxon>
        <taxon>Clostridia</taxon>
        <taxon>Eubacteriales</taxon>
        <taxon>Oscillospiraceae</taxon>
        <taxon>Dysosmobacter</taxon>
    </lineage>
</organism>
<dbReference type="EMBL" id="JAHLQN010000001">
    <property type="protein sequence ID" value="MBU5627090.1"/>
    <property type="molecule type" value="Genomic_DNA"/>
</dbReference>
<evidence type="ECO:0000313" key="2">
    <source>
        <dbReference type="Proteomes" id="UP000787672"/>
    </source>
</evidence>
<dbReference type="Proteomes" id="UP000787672">
    <property type="component" value="Unassembled WGS sequence"/>
</dbReference>
<dbReference type="PANTHER" id="PTHR36454">
    <property type="entry name" value="LMO2823 PROTEIN"/>
    <property type="match status" value="1"/>
</dbReference>
<sequence>MKEKFEKLGFYPADILLPKNAEMEKWAVVACDQFTSQPEYWERVEKTVGDAPSTLRLILPEAKLNDPNVDQHIADINAAMADYLKRDVFKTLTDSLIYIERSQSDGKIRHGLIGMVDLDQYDFTPGSGALIRATEGTVLERIPPRVRVRKDAPIELPHVMLLIDDPDKTVIEPLTAAADSMEKVYDFELMESGGHLKGYQLSDAQIDAVAAALTGLASDEAMEKKYGMKGVAPLLFAVGDGNHSLATAKACYEEAKKNTPESQWAELPSRYALVEVVNNHDDALQFEPIHRVVFGVEAEKVIAAFKEAYPNAYEGQGEGHTIAYTYEGHSGSLTVPDPKVQLAVGTLQSFLDQYLKANGGEVDYIHGDEVTDELGSKPGNIGFKLPAMGKDQLFKTVMADGVLPRKTFSMGHAQDKRYYVEARRIK</sequence>
<keyword evidence="2" id="KW-1185">Reference proteome</keyword>
<name>A0ABS6F9X2_9FIRM</name>
<gene>
    <name evidence="1" type="ORF">KQI82_09245</name>
</gene>